<evidence type="ECO:0000313" key="2">
    <source>
        <dbReference type="Proteomes" id="UP000276542"/>
    </source>
</evidence>
<dbReference type="Gene3D" id="2.115.10.20">
    <property type="entry name" value="Glycosyl hydrolase domain, family 43"/>
    <property type="match status" value="1"/>
</dbReference>
<dbReference type="SUPFAM" id="SSF75005">
    <property type="entry name" value="Arabinanase/levansucrase/invertase"/>
    <property type="match status" value="1"/>
</dbReference>
<dbReference type="OrthoDB" id="251398at2"/>
<gene>
    <name evidence="1" type="ORF">D4739_15750</name>
</gene>
<comment type="caution">
    <text evidence="1">The sequence shown here is derived from an EMBL/GenBank/DDBJ whole genome shotgun (WGS) entry which is preliminary data.</text>
</comment>
<name>A0A3A5HB37_9ACTN</name>
<keyword evidence="2" id="KW-1185">Reference proteome</keyword>
<dbReference type="InterPro" id="IPR023296">
    <property type="entry name" value="Glyco_hydro_beta-prop_sf"/>
</dbReference>
<reference evidence="2" key="1">
    <citation type="submission" date="2018-09" db="EMBL/GenBank/DDBJ databases">
        <authorList>
            <person name="Zhu H."/>
        </authorList>
    </citation>
    <scope>NUCLEOTIDE SEQUENCE [LARGE SCALE GENOMIC DNA]</scope>
    <source>
        <strain evidence="2">K1W22B-1</strain>
    </source>
</reference>
<dbReference type="AlphaFoldDB" id="A0A3A5HB37"/>
<evidence type="ECO:0000313" key="1">
    <source>
        <dbReference type="EMBL" id="RJS47522.1"/>
    </source>
</evidence>
<organism evidence="1 2">
    <name type="scientific">Nocardioides cavernaquae</name>
    <dbReference type="NCBI Taxonomy" id="2321396"/>
    <lineage>
        <taxon>Bacteria</taxon>
        <taxon>Bacillati</taxon>
        <taxon>Actinomycetota</taxon>
        <taxon>Actinomycetes</taxon>
        <taxon>Propionibacteriales</taxon>
        <taxon>Nocardioidaceae</taxon>
        <taxon>Nocardioides</taxon>
    </lineage>
</organism>
<dbReference type="EMBL" id="QYRP01000002">
    <property type="protein sequence ID" value="RJS47522.1"/>
    <property type="molecule type" value="Genomic_DNA"/>
</dbReference>
<evidence type="ECO:0008006" key="3">
    <source>
        <dbReference type="Google" id="ProtNLM"/>
    </source>
</evidence>
<proteinExistence type="predicted"/>
<sequence>MTVDAAVLFELGEPEVVVPAPAAGPGNWSGAATAVLHDGVVYLTYRVRRPLAEGRGVTTVVARSTEGVSFEQVCVVHRDTFGAESFERPALLPRPEGGWRLFLSCATPDSKHWWIEALDADTIEDLPRGSRTVVFPGDDNVAVKDPVFLIDDAGTWHAWLCEHPLTEAGHEDRMTTAYATSRDGLTWTRVGTVLSPTPGSWDARGARVTAVLSLDPVVALYDGRATAEDNWFEVTGIAREGADGLLHPEGSRPVARSPYSDGALRYVTAVPWGEQTRYYAEAARPDGAHDLVSWVS</sequence>
<dbReference type="RefSeq" id="WP_120061485.1">
    <property type="nucleotide sequence ID" value="NZ_QYRP01000002.1"/>
</dbReference>
<protein>
    <recommendedName>
        <fullName evidence="3">Glycosyl hydrolase family 32</fullName>
    </recommendedName>
</protein>
<dbReference type="Proteomes" id="UP000276542">
    <property type="component" value="Unassembled WGS sequence"/>
</dbReference>
<accession>A0A3A5HB37</accession>